<dbReference type="AlphaFoldDB" id="A0A8H4VVF1"/>
<dbReference type="InterPro" id="IPR020569">
    <property type="entry name" value="UPF0029_Impact_CS"/>
</dbReference>
<accession>A0A8H4VVF1</accession>
<dbReference type="GO" id="GO:0140469">
    <property type="term" value="P:GCN2-mediated signaling"/>
    <property type="evidence" value="ECO:0007669"/>
    <property type="project" value="TreeGrafter"/>
</dbReference>
<gene>
    <name evidence="4" type="ORF">D9613_000861</name>
</gene>
<protein>
    <recommendedName>
        <fullName evidence="3">Impact N-terminal domain-containing protein</fullName>
    </recommendedName>
</protein>
<proteinExistence type="inferred from homology"/>
<dbReference type="Gene3D" id="3.30.230.30">
    <property type="entry name" value="Impact, N-terminal domain"/>
    <property type="match status" value="1"/>
</dbReference>
<dbReference type="PANTHER" id="PTHR16301">
    <property type="entry name" value="IMPACT-RELATED"/>
    <property type="match status" value="1"/>
</dbReference>
<sequence>MSQSDIFLSRELDGSLDAFISTPRAHPEPISTSQEIRDRGSIFVANIYKATTPEEALARMKHLKYTVHRTRKATHEITAWRCMVLKSGKTGLEGPDDFELVQGSKDDGEGWAGGKVLKVMQNLAVLDAVVIVSRWYGGTMLGPARFSHIETCATEVCKAFKHTEELQDCITTLETLDDLLAVHRENLASLTSHDASEESSSMRTEPKGPSVKKPNYKDLDLTKAKRLIKAREAAINSVKALIAKKSNPA</sequence>
<comment type="caution">
    <text evidence="4">The sequence shown here is derived from an EMBL/GenBank/DDBJ whole genome shotgun (WGS) entry which is preliminary data.</text>
</comment>
<dbReference type="Proteomes" id="UP000521872">
    <property type="component" value="Unassembled WGS sequence"/>
</dbReference>
<dbReference type="PANTHER" id="PTHR16301:SF25">
    <property type="entry name" value="PROTEIN IMPACT"/>
    <property type="match status" value="1"/>
</dbReference>
<evidence type="ECO:0000313" key="5">
    <source>
        <dbReference type="Proteomes" id="UP000521872"/>
    </source>
</evidence>
<comment type="similarity">
    <text evidence="1">Belongs to the IMPACT family.</text>
</comment>
<dbReference type="InterPro" id="IPR023582">
    <property type="entry name" value="Impact"/>
</dbReference>
<evidence type="ECO:0000259" key="3">
    <source>
        <dbReference type="Pfam" id="PF01205"/>
    </source>
</evidence>
<feature type="compositionally biased region" description="Polar residues" evidence="2">
    <location>
        <begin position="191"/>
        <end position="203"/>
    </location>
</feature>
<dbReference type="PROSITE" id="PS00910">
    <property type="entry name" value="UPF0029"/>
    <property type="match status" value="1"/>
</dbReference>
<dbReference type="GO" id="GO:0006446">
    <property type="term" value="P:regulation of translational initiation"/>
    <property type="evidence" value="ECO:0007669"/>
    <property type="project" value="TreeGrafter"/>
</dbReference>
<dbReference type="EMBL" id="JAACJL010000015">
    <property type="protein sequence ID" value="KAF4621404.1"/>
    <property type="molecule type" value="Genomic_DNA"/>
</dbReference>
<keyword evidence="5" id="KW-1185">Reference proteome</keyword>
<reference evidence="4 5" key="1">
    <citation type="submission" date="2019-12" db="EMBL/GenBank/DDBJ databases">
        <authorList>
            <person name="Floudas D."/>
            <person name="Bentzer J."/>
            <person name="Ahren D."/>
            <person name="Johansson T."/>
            <person name="Persson P."/>
            <person name="Tunlid A."/>
        </authorList>
    </citation>
    <scope>NUCLEOTIDE SEQUENCE [LARGE SCALE GENOMIC DNA]</scope>
    <source>
        <strain evidence="4 5">CBS 102.39</strain>
    </source>
</reference>
<dbReference type="SUPFAM" id="SSF54211">
    <property type="entry name" value="Ribosomal protein S5 domain 2-like"/>
    <property type="match status" value="1"/>
</dbReference>
<dbReference type="Pfam" id="PF01205">
    <property type="entry name" value="Impact_N"/>
    <property type="match status" value="1"/>
</dbReference>
<dbReference type="InterPro" id="IPR020568">
    <property type="entry name" value="Ribosomal_Su5_D2-typ_SF"/>
</dbReference>
<dbReference type="GO" id="GO:0005737">
    <property type="term" value="C:cytoplasm"/>
    <property type="evidence" value="ECO:0007669"/>
    <property type="project" value="TreeGrafter"/>
</dbReference>
<organism evidence="4 5">
    <name type="scientific">Agrocybe pediades</name>
    <dbReference type="NCBI Taxonomy" id="84607"/>
    <lineage>
        <taxon>Eukaryota</taxon>
        <taxon>Fungi</taxon>
        <taxon>Dikarya</taxon>
        <taxon>Basidiomycota</taxon>
        <taxon>Agaricomycotina</taxon>
        <taxon>Agaricomycetes</taxon>
        <taxon>Agaricomycetidae</taxon>
        <taxon>Agaricales</taxon>
        <taxon>Agaricineae</taxon>
        <taxon>Strophariaceae</taxon>
        <taxon>Agrocybe</taxon>
    </lineage>
</organism>
<dbReference type="InterPro" id="IPR036956">
    <property type="entry name" value="Impact_N_sf"/>
</dbReference>
<evidence type="ECO:0000313" key="4">
    <source>
        <dbReference type="EMBL" id="KAF4621404.1"/>
    </source>
</evidence>
<name>A0A8H4VVF1_9AGAR</name>
<evidence type="ECO:0000256" key="2">
    <source>
        <dbReference type="SAM" id="MobiDB-lite"/>
    </source>
</evidence>
<dbReference type="InterPro" id="IPR001498">
    <property type="entry name" value="Impact_N"/>
</dbReference>
<evidence type="ECO:0000256" key="1">
    <source>
        <dbReference type="ARBA" id="ARBA00007665"/>
    </source>
</evidence>
<feature type="region of interest" description="Disordered" evidence="2">
    <location>
        <begin position="191"/>
        <end position="218"/>
    </location>
</feature>
<feature type="domain" description="Impact N-terminal" evidence="3">
    <location>
        <begin position="39"/>
        <end position="156"/>
    </location>
</feature>